<comment type="similarity">
    <text evidence="7">Belongs to the binding-protein-dependent transport system permease family.</text>
</comment>
<evidence type="ECO:0000256" key="5">
    <source>
        <dbReference type="ARBA" id="ARBA00022989"/>
    </source>
</evidence>
<dbReference type="InterPro" id="IPR035906">
    <property type="entry name" value="MetI-like_sf"/>
</dbReference>
<dbReference type="InterPro" id="IPR050809">
    <property type="entry name" value="UgpAE/MalFG_permease"/>
</dbReference>
<feature type="domain" description="ABC transmembrane type-1" evidence="9">
    <location>
        <begin position="91"/>
        <end position="306"/>
    </location>
</feature>
<dbReference type="Proteomes" id="UP000294911">
    <property type="component" value="Unassembled WGS sequence"/>
</dbReference>
<dbReference type="CDD" id="cd06261">
    <property type="entry name" value="TM_PBP2"/>
    <property type="match status" value="1"/>
</dbReference>
<dbReference type="GO" id="GO:0005886">
    <property type="term" value="C:plasma membrane"/>
    <property type="evidence" value="ECO:0007669"/>
    <property type="project" value="UniProtKB-SubCell"/>
</dbReference>
<reference evidence="10 11" key="1">
    <citation type="submission" date="2019-03" db="EMBL/GenBank/DDBJ databases">
        <title>Genomic Encyclopedia of Type Strains, Phase IV (KMG-IV): sequencing the most valuable type-strain genomes for metagenomic binning, comparative biology and taxonomic classification.</title>
        <authorList>
            <person name="Goeker M."/>
        </authorList>
    </citation>
    <scope>NUCLEOTIDE SEQUENCE [LARGE SCALE GENOMIC DNA]</scope>
    <source>
        <strain evidence="10 11">DSM 45765</strain>
    </source>
</reference>
<feature type="transmembrane region" description="Helical" evidence="7">
    <location>
        <begin position="285"/>
        <end position="306"/>
    </location>
</feature>
<dbReference type="PANTHER" id="PTHR43227:SF8">
    <property type="entry name" value="DIACETYLCHITOBIOSE UPTAKE SYSTEM PERMEASE PROTEIN DASB"/>
    <property type="match status" value="1"/>
</dbReference>
<gene>
    <name evidence="10" type="ORF">EV191_102159</name>
</gene>
<evidence type="ECO:0000256" key="2">
    <source>
        <dbReference type="ARBA" id="ARBA00022448"/>
    </source>
</evidence>
<dbReference type="RefSeq" id="WP_132876341.1">
    <property type="nucleotide sequence ID" value="NZ_SLXQ01000002.1"/>
</dbReference>
<feature type="region of interest" description="Disordered" evidence="8">
    <location>
        <begin position="1"/>
        <end position="27"/>
    </location>
</feature>
<name>A0A4R2R087_9PSEU</name>
<evidence type="ECO:0000259" key="9">
    <source>
        <dbReference type="PROSITE" id="PS50928"/>
    </source>
</evidence>
<feature type="transmembrane region" description="Helical" evidence="7">
    <location>
        <begin position="179"/>
        <end position="200"/>
    </location>
</feature>
<feature type="compositionally biased region" description="Low complexity" evidence="8">
    <location>
        <begin position="1"/>
        <end position="15"/>
    </location>
</feature>
<dbReference type="SUPFAM" id="SSF161098">
    <property type="entry name" value="MetI-like"/>
    <property type="match status" value="1"/>
</dbReference>
<feature type="transmembrane region" description="Helical" evidence="7">
    <location>
        <begin position="131"/>
        <end position="150"/>
    </location>
</feature>
<evidence type="ECO:0000256" key="1">
    <source>
        <dbReference type="ARBA" id="ARBA00004651"/>
    </source>
</evidence>
<dbReference type="PROSITE" id="PS50928">
    <property type="entry name" value="ABC_TM1"/>
    <property type="match status" value="1"/>
</dbReference>
<dbReference type="Pfam" id="PF00528">
    <property type="entry name" value="BPD_transp_1"/>
    <property type="match status" value="1"/>
</dbReference>
<evidence type="ECO:0000256" key="8">
    <source>
        <dbReference type="SAM" id="MobiDB-lite"/>
    </source>
</evidence>
<dbReference type="AlphaFoldDB" id="A0A4R2R087"/>
<feature type="transmembrane region" description="Helical" evidence="7">
    <location>
        <begin position="237"/>
        <end position="258"/>
    </location>
</feature>
<feature type="transmembrane region" description="Helical" evidence="7">
    <location>
        <begin position="35"/>
        <end position="54"/>
    </location>
</feature>
<organism evidence="10 11">
    <name type="scientific">Tamaricihabitans halophyticus</name>
    <dbReference type="NCBI Taxonomy" id="1262583"/>
    <lineage>
        <taxon>Bacteria</taxon>
        <taxon>Bacillati</taxon>
        <taxon>Actinomycetota</taxon>
        <taxon>Actinomycetes</taxon>
        <taxon>Pseudonocardiales</taxon>
        <taxon>Pseudonocardiaceae</taxon>
        <taxon>Tamaricihabitans</taxon>
    </lineage>
</organism>
<keyword evidence="6 7" id="KW-0472">Membrane</keyword>
<dbReference type="EMBL" id="SLXQ01000002">
    <property type="protein sequence ID" value="TCP54949.1"/>
    <property type="molecule type" value="Genomic_DNA"/>
</dbReference>
<dbReference type="GO" id="GO:0055085">
    <property type="term" value="P:transmembrane transport"/>
    <property type="evidence" value="ECO:0007669"/>
    <property type="project" value="InterPro"/>
</dbReference>
<feature type="transmembrane region" description="Helical" evidence="7">
    <location>
        <begin position="94"/>
        <end position="119"/>
    </location>
</feature>
<evidence type="ECO:0000256" key="6">
    <source>
        <dbReference type="ARBA" id="ARBA00023136"/>
    </source>
</evidence>
<evidence type="ECO:0000313" key="11">
    <source>
        <dbReference type="Proteomes" id="UP000294911"/>
    </source>
</evidence>
<evidence type="ECO:0000313" key="10">
    <source>
        <dbReference type="EMBL" id="TCP54949.1"/>
    </source>
</evidence>
<dbReference type="OrthoDB" id="4053402at2"/>
<accession>A0A4R2R087</accession>
<evidence type="ECO:0000256" key="7">
    <source>
        <dbReference type="RuleBase" id="RU363032"/>
    </source>
</evidence>
<dbReference type="InterPro" id="IPR000515">
    <property type="entry name" value="MetI-like"/>
</dbReference>
<protein>
    <submittedName>
        <fullName evidence="10">Carbohydrate ABC transporter membrane protein 1 (CUT1 family)</fullName>
    </submittedName>
</protein>
<keyword evidence="2 7" id="KW-0813">Transport</keyword>
<comment type="subcellular location">
    <subcellularLocation>
        <location evidence="1 7">Cell membrane</location>
        <topology evidence="1 7">Multi-pass membrane protein</topology>
    </subcellularLocation>
</comment>
<keyword evidence="3" id="KW-1003">Cell membrane</keyword>
<keyword evidence="4 7" id="KW-0812">Transmembrane</keyword>
<comment type="caution">
    <text evidence="10">The sequence shown here is derived from an EMBL/GenBank/DDBJ whole genome shotgun (WGS) entry which is preliminary data.</text>
</comment>
<dbReference type="PANTHER" id="PTHR43227">
    <property type="entry name" value="BLL4140 PROTEIN"/>
    <property type="match status" value="1"/>
</dbReference>
<sequence>MSRTLTTSTTSSTATRRNKAAPSTTPPGEPRRVGYLYLLPALLVYGVFLLFPLLHSGWLSLYEWDGLSVGTWAGLDNYVGIFTEEGALASFGHVGVLVVFFAVIPVCIGLVLATALHRIRVRGLPFFRTSLFLPQVIAMVVVAVAWQQIYAPDGALNEALRFIGLDGITRTWLGDSGTALFAVGAVGTWVQTGLVVVLMLGGIGKISDELFDAARLDGAGVVWEFRAVILPALRKEIGVALTLTVIAALRTFDLVYMMTPQGGPGGSTTVPSYEVYYQAFRAGEVGSAAAIGVVITLLAFGITFLITRITGRER</sequence>
<proteinExistence type="inferred from homology"/>
<keyword evidence="11" id="KW-1185">Reference proteome</keyword>
<keyword evidence="5 7" id="KW-1133">Transmembrane helix</keyword>
<dbReference type="Gene3D" id="1.10.3720.10">
    <property type="entry name" value="MetI-like"/>
    <property type="match status" value="1"/>
</dbReference>
<evidence type="ECO:0000256" key="4">
    <source>
        <dbReference type="ARBA" id="ARBA00022692"/>
    </source>
</evidence>
<evidence type="ECO:0000256" key="3">
    <source>
        <dbReference type="ARBA" id="ARBA00022475"/>
    </source>
</evidence>